<sequence>MCEKNFVRYMNIRRGNFFAITTSPIAMVFAGVAILVIVYSVYNQSKINKRTAANAAKENA</sequence>
<evidence type="ECO:0000256" key="1">
    <source>
        <dbReference type="SAM" id="Phobius"/>
    </source>
</evidence>
<feature type="transmembrane region" description="Helical" evidence="1">
    <location>
        <begin position="17"/>
        <end position="42"/>
    </location>
</feature>
<protein>
    <submittedName>
        <fullName evidence="2">Uncharacterized protein</fullName>
    </submittedName>
</protein>
<evidence type="ECO:0000313" key="3">
    <source>
        <dbReference type="Proteomes" id="UP000406184"/>
    </source>
</evidence>
<name>A0A564URQ0_9FIRM</name>
<keyword evidence="1" id="KW-0812">Transmembrane</keyword>
<keyword evidence="1" id="KW-0472">Membrane</keyword>
<dbReference type="AlphaFoldDB" id="A0A564URQ0"/>
<keyword evidence="1" id="KW-1133">Transmembrane helix</keyword>
<evidence type="ECO:0000313" key="2">
    <source>
        <dbReference type="EMBL" id="VUX21961.1"/>
    </source>
</evidence>
<keyword evidence="3" id="KW-1185">Reference proteome</keyword>
<gene>
    <name evidence="2" type="ORF">FPPS064S07_01773</name>
</gene>
<organism evidence="2 3">
    <name type="scientific">Faecalibacterium prausnitzii</name>
    <dbReference type="NCBI Taxonomy" id="853"/>
    <lineage>
        <taxon>Bacteria</taxon>
        <taxon>Bacillati</taxon>
        <taxon>Bacillota</taxon>
        <taxon>Clostridia</taxon>
        <taxon>Eubacteriales</taxon>
        <taxon>Oscillospiraceae</taxon>
        <taxon>Faecalibacterium</taxon>
    </lineage>
</organism>
<dbReference type="Proteomes" id="UP000406184">
    <property type="component" value="Unassembled WGS sequence"/>
</dbReference>
<dbReference type="EMBL" id="CABHMY010000177">
    <property type="protein sequence ID" value="VUX21961.1"/>
    <property type="molecule type" value="Genomic_DNA"/>
</dbReference>
<proteinExistence type="predicted"/>
<accession>A0A564URQ0</accession>
<reference evidence="2 3" key="1">
    <citation type="submission" date="2019-07" db="EMBL/GenBank/DDBJ databases">
        <authorList>
            <person name="Hibberd C M."/>
            <person name="Gehrig L. J."/>
            <person name="Chang H.-W."/>
            <person name="Venkatesh S."/>
        </authorList>
    </citation>
    <scope>NUCLEOTIDE SEQUENCE [LARGE SCALE GENOMIC DNA]</scope>
    <source>
        <strain evidence="2">Faecalibacterium_prausnitzii_JG_BgPS064</strain>
    </source>
</reference>